<comment type="catalytic activity">
    <reaction evidence="1 7">
        <text>dTDP-4-dehydro-6-deoxy-alpha-D-glucose = dTDP-4-dehydro-beta-L-rhamnose</text>
        <dbReference type="Rhea" id="RHEA:16969"/>
        <dbReference type="ChEBI" id="CHEBI:57649"/>
        <dbReference type="ChEBI" id="CHEBI:62830"/>
        <dbReference type="EC" id="5.1.3.13"/>
    </reaction>
</comment>
<protein>
    <recommendedName>
        <fullName evidence="4 7">dTDP-4-dehydrorhamnose 3,5-epimerase</fullName>
        <ecNumber evidence="3 7">5.1.3.13</ecNumber>
    </recommendedName>
    <alternativeName>
        <fullName evidence="7">Thymidine diphospho-4-keto-rhamnose 3,5-epimerase</fullName>
    </alternativeName>
</protein>
<comment type="caution">
    <text evidence="8">The sequence shown here is derived from an EMBL/GenBank/DDBJ whole genome shotgun (WGS) entry which is preliminary data.</text>
</comment>
<evidence type="ECO:0000256" key="6">
    <source>
        <dbReference type="PIRSR" id="PIRSR600888-3"/>
    </source>
</evidence>
<comment type="function">
    <text evidence="2 7">Catalyzes the epimerization of the C3' and C5'positions of dTDP-6-deoxy-D-xylo-4-hexulose, forming dTDP-6-deoxy-L-lyxo-4-hexulose.</text>
</comment>
<comment type="pathway">
    <text evidence="7">Carbohydrate biosynthesis; dTDP-L-rhamnose biosynthesis.</text>
</comment>
<comment type="subunit">
    <text evidence="7">Homodimer.</text>
</comment>
<gene>
    <name evidence="8" type="ORF">KSU1_D0777</name>
</gene>
<dbReference type="SUPFAM" id="SSF51182">
    <property type="entry name" value="RmlC-like cupins"/>
    <property type="match status" value="1"/>
</dbReference>
<dbReference type="Proteomes" id="UP000002985">
    <property type="component" value="Unassembled WGS sequence"/>
</dbReference>
<organism evidence="8 9">
    <name type="scientific">Candidatus Jettenia caeni</name>
    <dbReference type="NCBI Taxonomy" id="247490"/>
    <lineage>
        <taxon>Bacteria</taxon>
        <taxon>Pseudomonadati</taxon>
        <taxon>Planctomycetota</taxon>
        <taxon>Candidatus Brocadiia</taxon>
        <taxon>Candidatus Brocadiales</taxon>
        <taxon>Candidatus Brocadiaceae</taxon>
        <taxon>Candidatus Jettenia</taxon>
    </lineage>
</organism>
<reference evidence="8 9" key="1">
    <citation type="journal article" date="2012" name="FEBS Lett.">
        <title>Anammox organism KSU-1 expresses a NirK-type copper-containing nitrite reductase instead of a NirS-type with cytochrome cd1.</title>
        <authorList>
            <person name="Hira D."/>
            <person name="Toh H."/>
            <person name="Migita C.T."/>
            <person name="Okubo H."/>
            <person name="Nishiyama T."/>
            <person name="Hattori M."/>
            <person name="Furukawa K."/>
            <person name="Fujii T."/>
        </authorList>
    </citation>
    <scope>NUCLEOTIDE SEQUENCE [LARGE SCALE GENOMIC DNA]</scope>
</reference>
<evidence type="ECO:0000313" key="9">
    <source>
        <dbReference type="Proteomes" id="UP000002985"/>
    </source>
</evidence>
<evidence type="ECO:0000256" key="7">
    <source>
        <dbReference type="RuleBase" id="RU364069"/>
    </source>
</evidence>
<evidence type="ECO:0000256" key="1">
    <source>
        <dbReference type="ARBA" id="ARBA00001298"/>
    </source>
</evidence>
<evidence type="ECO:0000256" key="3">
    <source>
        <dbReference type="ARBA" id="ARBA00012098"/>
    </source>
</evidence>
<dbReference type="CDD" id="cd00438">
    <property type="entry name" value="cupin_RmlC"/>
    <property type="match status" value="1"/>
</dbReference>
<dbReference type="InterPro" id="IPR011051">
    <property type="entry name" value="RmlC_Cupin_sf"/>
</dbReference>
<feature type="site" description="Participates in a stacking interaction with the thymidine ring of dTDP-4-oxo-6-deoxyglucose" evidence="6">
    <location>
        <position position="139"/>
    </location>
</feature>
<dbReference type="GO" id="GO:0000271">
    <property type="term" value="P:polysaccharide biosynthetic process"/>
    <property type="evidence" value="ECO:0007669"/>
    <property type="project" value="TreeGrafter"/>
</dbReference>
<dbReference type="EC" id="5.1.3.13" evidence="3 7"/>
<feature type="active site" description="Proton donor" evidence="5">
    <location>
        <position position="133"/>
    </location>
</feature>
<keyword evidence="7" id="KW-0413">Isomerase</keyword>
<dbReference type="EMBL" id="BAFH01000004">
    <property type="protein sequence ID" value="GAB64086.1"/>
    <property type="molecule type" value="Genomic_DNA"/>
</dbReference>
<accession>I3IQU1</accession>
<keyword evidence="9" id="KW-1185">Reference proteome</keyword>
<dbReference type="AlphaFoldDB" id="I3IQU1"/>
<evidence type="ECO:0000256" key="5">
    <source>
        <dbReference type="PIRSR" id="PIRSR600888-1"/>
    </source>
</evidence>
<dbReference type="UniPathway" id="UPA00124"/>
<dbReference type="InterPro" id="IPR014710">
    <property type="entry name" value="RmlC-like_jellyroll"/>
</dbReference>
<proteinExistence type="inferred from homology"/>
<sequence>MPFHFKRLSIPEIILIEPKVFHDERGCFIEVYKYSDFAQFGIEESFVQDNHTKSKKNVLRGLHYQKNPGAQGKLVRCLRGNIFDVAVDIRKGSSTFGQWIGVELSEENNRMLYIPPAFAHGFVVLSDTADVIYKCTKEYSPENERGIIWNDPDINIKWPVENPVISEKDRKLPLLKDADKNFVFESRINFQEKPQIP</sequence>
<name>I3IQU1_9BACT</name>
<dbReference type="PANTHER" id="PTHR21047">
    <property type="entry name" value="DTDP-6-DEOXY-D-GLUCOSE-3,5 EPIMERASE"/>
    <property type="match status" value="1"/>
</dbReference>
<dbReference type="Pfam" id="PF00908">
    <property type="entry name" value="dTDP_sugar_isom"/>
    <property type="match status" value="1"/>
</dbReference>
<dbReference type="InterPro" id="IPR000888">
    <property type="entry name" value="RmlC-like"/>
</dbReference>
<dbReference type="STRING" id="247490.KSU1_D0777"/>
<evidence type="ECO:0000313" key="8">
    <source>
        <dbReference type="EMBL" id="GAB64086.1"/>
    </source>
</evidence>
<dbReference type="PANTHER" id="PTHR21047:SF2">
    <property type="entry name" value="THYMIDINE DIPHOSPHO-4-KETO-RHAMNOSE 3,5-EPIMERASE"/>
    <property type="match status" value="1"/>
</dbReference>
<dbReference type="GO" id="GO:0005829">
    <property type="term" value="C:cytosol"/>
    <property type="evidence" value="ECO:0007669"/>
    <property type="project" value="TreeGrafter"/>
</dbReference>
<dbReference type="GO" id="GO:0019305">
    <property type="term" value="P:dTDP-rhamnose biosynthetic process"/>
    <property type="evidence" value="ECO:0007669"/>
    <property type="project" value="UniProtKB-UniRule"/>
</dbReference>
<evidence type="ECO:0000256" key="2">
    <source>
        <dbReference type="ARBA" id="ARBA00001997"/>
    </source>
</evidence>
<dbReference type="eggNOG" id="COG1898">
    <property type="taxonomic scope" value="Bacteria"/>
</dbReference>
<comment type="similarity">
    <text evidence="7">Belongs to the dTDP-4-dehydrorhamnose 3,5-epimerase family.</text>
</comment>
<dbReference type="GO" id="GO:0008830">
    <property type="term" value="F:dTDP-4-dehydrorhamnose 3,5-epimerase activity"/>
    <property type="evidence" value="ECO:0007669"/>
    <property type="project" value="UniProtKB-UniRule"/>
</dbReference>
<dbReference type="OrthoDB" id="9800680at2"/>
<evidence type="ECO:0000256" key="4">
    <source>
        <dbReference type="ARBA" id="ARBA00019595"/>
    </source>
</evidence>
<dbReference type="Gene3D" id="2.60.120.10">
    <property type="entry name" value="Jelly Rolls"/>
    <property type="match status" value="1"/>
</dbReference>
<dbReference type="NCBIfam" id="TIGR01221">
    <property type="entry name" value="rmlC"/>
    <property type="match status" value="1"/>
</dbReference>
<feature type="active site" description="Proton acceptor" evidence="5">
    <location>
        <position position="63"/>
    </location>
</feature>